<feature type="domain" description="Cupin type-2" evidence="1">
    <location>
        <begin position="55"/>
        <end position="117"/>
    </location>
</feature>
<dbReference type="InterPro" id="IPR013096">
    <property type="entry name" value="Cupin_2"/>
</dbReference>
<accession>A0A654LSF3</accession>
<dbReference type="PANTHER" id="PTHR36440:SF1">
    <property type="entry name" value="PUTATIVE (AFU_ORTHOLOGUE AFUA_8G07350)-RELATED"/>
    <property type="match status" value="1"/>
</dbReference>
<dbReference type="Pfam" id="PF07883">
    <property type="entry name" value="Cupin_2"/>
    <property type="match status" value="1"/>
</dbReference>
<gene>
    <name evidence="2" type="ORF">NMY3_00074</name>
</gene>
<dbReference type="InterPro" id="IPR053146">
    <property type="entry name" value="QDO-like"/>
</dbReference>
<keyword evidence="3" id="KW-1185">Reference proteome</keyword>
<dbReference type="OrthoDB" id="9824at2157"/>
<dbReference type="EMBL" id="CP012850">
    <property type="protein sequence ID" value="ALI34288.1"/>
    <property type="molecule type" value="Genomic_DNA"/>
</dbReference>
<dbReference type="RefSeq" id="WP_196816980.1">
    <property type="nucleotide sequence ID" value="NZ_CP012850.1"/>
</dbReference>
<name>A0A654LSF3_9ARCH</name>
<dbReference type="AlphaFoldDB" id="A0A654LSF3"/>
<protein>
    <submittedName>
        <fullName evidence="2">Cupin domain protein</fullName>
    </submittedName>
</protein>
<dbReference type="Gene3D" id="2.60.120.10">
    <property type="entry name" value="Jelly Rolls"/>
    <property type="match status" value="1"/>
</dbReference>
<dbReference type="InterPro" id="IPR014710">
    <property type="entry name" value="RmlC-like_jellyroll"/>
</dbReference>
<proteinExistence type="predicted"/>
<sequence length="162" mass="18510">MNVNNSNNLSHSSNDDDKSFQQFDLDGIDFNIVLSGNKTGGKYSLLELHFSTEKENEVPLHLHSRETLVIYILEGNFSFKYGNEKIDGNQGTLLKFEKDIPHSYRKTGKTPGRLLILFFPAGFENFFLDLGLNQSKMKQSREEDQVLLHVLEKKYGGKFVFG</sequence>
<dbReference type="PANTHER" id="PTHR36440">
    <property type="entry name" value="PUTATIVE (AFU_ORTHOLOGUE AFUA_8G07350)-RELATED"/>
    <property type="match status" value="1"/>
</dbReference>
<evidence type="ECO:0000313" key="3">
    <source>
        <dbReference type="Proteomes" id="UP000058925"/>
    </source>
</evidence>
<reference evidence="3" key="1">
    <citation type="submission" date="2015-10" db="EMBL/GenBank/DDBJ databases">
        <title>Niche specialization of a soil ammonia-oxidizing archaeon, Candidatus Nitrosocosmicus oleophilus.</title>
        <authorList>
            <person name="Jung M.-Y."/>
            <person name="Rhee S.-K."/>
        </authorList>
    </citation>
    <scope>NUCLEOTIDE SEQUENCE [LARGE SCALE GENOMIC DNA]</scope>
    <source>
        <strain evidence="3">MY3</strain>
    </source>
</reference>
<dbReference type="SUPFAM" id="SSF51182">
    <property type="entry name" value="RmlC-like cupins"/>
    <property type="match status" value="1"/>
</dbReference>
<organism evidence="2 3">
    <name type="scientific">Candidatus Nitrosocosmicus oleophilus</name>
    <dbReference type="NCBI Taxonomy" id="1353260"/>
    <lineage>
        <taxon>Archaea</taxon>
        <taxon>Nitrososphaerota</taxon>
        <taxon>Nitrososphaeria</taxon>
        <taxon>Nitrososphaerales</taxon>
        <taxon>Nitrososphaeraceae</taxon>
        <taxon>Candidatus Nitrosocosmicus</taxon>
    </lineage>
</organism>
<evidence type="ECO:0000259" key="1">
    <source>
        <dbReference type="Pfam" id="PF07883"/>
    </source>
</evidence>
<dbReference type="KEGG" id="taa:NMY3_00074"/>
<dbReference type="Proteomes" id="UP000058925">
    <property type="component" value="Chromosome"/>
</dbReference>
<dbReference type="GeneID" id="60420298"/>
<dbReference type="InterPro" id="IPR011051">
    <property type="entry name" value="RmlC_Cupin_sf"/>
</dbReference>
<evidence type="ECO:0000313" key="2">
    <source>
        <dbReference type="EMBL" id="ALI34288.1"/>
    </source>
</evidence>